<proteinExistence type="predicted"/>
<sequence>MSRHFTKEENKIIFKEYERLGMERAIKVAINISHKLPFIKKRHLTRKIIRIVSYYNKGMQDLLVEGKRGINKRPGSEAPGKKKLRIKSTLKEMNSTKVDRLLSILEENIILTKEQKKLIVREYKGKLSINELAKLFNVSKRTLFRWKKLENVVKTKEYDNILINAFASHKKVYGRMRLSQFIAKKHNIYINSRTLGRE</sequence>
<comment type="caution">
    <text evidence="1">The sequence shown here is derived from an EMBL/GenBank/DDBJ whole genome shotgun (WGS) entry which is preliminary data.</text>
</comment>
<dbReference type="Pfam" id="PF01527">
    <property type="entry name" value="HTH_Tnp_1"/>
    <property type="match status" value="1"/>
</dbReference>
<dbReference type="SUPFAM" id="SSF46689">
    <property type="entry name" value="Homeodomain-like"/>
    <property type="match status" value="1"/>
</dbReference>
<dbReference type="GO" id="GO:0003677">
    <property type="term" value="F:DNA binding"/>
    <property type="evidence" value="ECO:0007669"/>
    <property type="project" value="InterPro"/>
</dbReference>
<gene>
    <name evidence="1" type="ORF">QLQ80_03000</name>
</gene>
<dbReference type="GO" id="GO:0004803">
    <property type="term" value="F:transposase activity"/>
    <property type="evidence" value="ECO:0007669"/>
    <property type="project" value="InterPro"/>
</dbReference>
<dbReference type="AlphaFoldDB" id="A0AAJ1PT29"/>
<dbReference type="InterPro" id="IPR002514">
    <property type="entry name" value="Transposase_8"/>
</dbReference>
<dbReference type="Proteomes" id="UP001224428">
    <property type="component" value="Unassembled WGS sequence"/>
</dbReference>
<dbReference type="EMBL" id="JASDDP010000024">
    <property type="protein sequence ID" value="MDJ1646031.1"/>
    <property type="molecule type" value="Genomic_DNA"/>
</dbReference>
<accession>A0AAJ1PT29</accession>
<dbReference type="InterPro" id="IPR009057">
    <property type="entry name" value="Homeodomain-like_sf"/>
</dbReference>
<keyword evidence="2" id="KW-1185">Reference proteome</keyword>
<evidence type="ECO:0000313" key="2">
    <source>
        <dbReference type="Proteomes" id="UP001224428"/>
    </source>
</evidence>
<protein>
    <submittedName>
        <fullName evidence="1">Transposase</fullName>
    </submittedName>
</protein>
<dbReference type="GO" id="GO:0006313">
    <property type="term" value="P:DNA transposition"/>
    <property type="evidence" value="ECO:0007669"/>
    <property type="project" value="InterPro"/>
</dbReference>
<organism evidence="1 2">
    <name type="scientific">Mycoplasma phocimorsus</name>
    <dbReference type="NCBI Taxonomy" id="3045839"/>
    <lineage>
        <taxon>Bacteria</taxon>
        <taxon>Bacillati</taxon>
        <taxon>Mycoplasmatota</taxon>
        <taxon>Mollicutes</taxon>
        <taxon>Mycoplasmataceae</taxon>
        <taxon>Mycoplasma</taxon>
    </lineage>
</organism>
<dbReference type="Gene3D" id="1.10.10.60">
    <property type="entry name" value="Homeodomain-like"/>
    <property type="match status" value="1"/>
</dbReference>
<evidence type="ECO:0000313" key="1">
    <source>
        <dbReference type="EMBL" id="MDJ1646031.1"/>
    </source>
</evidence>
<reference evidence="1" key="1">
    <citation type="submission" date="2023-05" db="EMBL/GenBank/DDBJ databases">
        <title>Mycoplasma phocimorsus sp. nov., isolated from Scandinavian patients with seal finger or septic arthritis after contact with seals.</title>
        <authorList>
            <person name="Skafte-Holm A."/>
            <person name="Pedersen T.R."/>
            <person name="Froelund M."/>
            <person name="Stegger M."/>
            <person name="Qvortrup K."/>
            <person name="Michaels D.L."/>
            <person name="Brown D.R."/>
            <person name="Jensen J.S."/>
        </authorList>
    </citation>
    <scope>NUCLEOTIDE SEQUENCE</scope>
    <source>
        <strain evidence="1">M5725</strain>
    </source>
</reference>
<dbReference type="RefSeq" id="WP_283827406.1">
    <property type="nucleotide sequence ID" value="NZ_JASDDP010000024.1"/>
</dbReference>
<name>A0AAJ1PT29_9MOLU</name>